<dbReference type="Pfam" id="PF00528">
    <property type="entry name" value="BPD_transp_1"/>
    <property type="match status" value="1"/>
</dbReference>
<keyword evidence="8 12" id="KW-0472">Membrane</keyword>
<feature type="transmembrane region" description="Helical" evidence="12">
    <location>
        <begin position="32"/>
        <end position="50"/>
    </location>
</feature>
<dbReference type="InterPro" id="IPR000515">
    <property type="entry name" value="MetI-like"/>
</dbReference>
<dbReference type="SUPFAM" id="SSF161098">
    <property type="entry name" value="MetI-like"/>
    <property type="match status" value="1"/>
</dbReference>
<comment type="subcellular location">
    <subcellularLocation>
        <location evidence="1">Cell inner membrane</location>
        <topology evidence="1">Multi-pass membrane protein</topology>
    </subcellularLocation>
    <subcellularLocation>
        <location evidence="12">Cell membrane</location>
        <topology evidence="12">Multi-pass membrane protein</topology>
    </subcellularLocation>
</comment>
<comment type="similarity">
    <text evidence="2">Belongs to the binding-protein-dependent transport system permease family. HisMQ subfamily.</text>
</comment>
<evidence type="ECO:0000256" key="5">
    <source>
        <dbReference type="ARBA" id="ARBA00022692"/>
    </source>
</evidence>
<feature type="transmembrane region" description="Helical" evidence="12">
    <location>
        <begin position="108"/>
        <end position="129"/>
    </location>
</feature>
<evidence type="ECO:0000256" key="12">
    <source>
        <dbReference type="RuleBase" id="RU363032"/>
    </source>
</evidence>
<protein>
    <recommendedName>
        <fullName evidence="11">Glutamate/aspartate import permease protein GltK</fullName>
    </recommendedName>
</protein>
<keyword evidence="7 12" id="KW-1133">Transmembrane helix</keyword>
<name>A0A1C3V5Q2_9HYPH</name>
<evidence type="ECO:0000256" key="11">
    <source>
        <dbReference type="ARBA" id="ARBA00073645"/>
    </source>
</evidence>
<gene>
    <name evidence="14" type="ORF">GA0061101_104258</name>
</gene>
<feature type="transmembrane region" description="Helical" evidence="12">
    <location>
        <begin position="225"/>
        <end position="245"/>
    </location>
</feature>
<dbReference type="OrthoDB" id="9814550at2"/>
<dbReference type="PROSITE" id="PS50928">
    <property type="entry name" value="ABC_TM1"/>
    <property type="match status" value="1"/>
</dbReference>
<dbReference type="EMBL" id="FMAF01000004">
    <property type="protein sequence ID" value="SCB23045.1"/>
    <property type="molecule type" value="Genomic_DNA"/>
</dbReference>
<feature type="domain" description="ABC transmembrane type-1" evidence="13">
    <location>
        <begin position="73"/>
        <end position="276"/>
    </location>
</feature>
<feature type="transmembrane region" description="Helical" evidence="12">
    <location>
        <begin position="70"/>
        <end position="96"/>
    </location>
</feature>
<evidence type="ECO:0000256" key="6">
    <source>
        <dbReference type="ARBA" id="ARBA00022970"/>
    </source>
</evidence>
<evidence type="ECO:0000256" key="8">
    <source>
        <dbReference type="ARBA" id="ARBA00023136"/>
    </source>
</evidence>
<dbReference type="Gene3D" id="1.10.3720.10">
    <property type="entry name" value="MetI-like"/>
    <property type="match status" value="1"/>
</dbReference>
<dbReference type="GO" id="GO:0043190">
    <property type="term" value="C:ATP-binding cassette (ABC) transporter complex"/>
    <property type="evidence" value="ECO:0007669"/>
    <property type="project" value="InterPro"/>
</dbReference>
<dbReference type="GO" id="GO:0006865">
    <property type="term" value="P:amino acid transport"/>
    <property type="evidence" value="ECO:0007669"/>
    <property type="project" value="UniProtKB-KW"/>
</dbReference>
<dbReference type="AlphaFoldDB" id="A0A1C3V5Q2"/>
<dbReference type="NCBIfam" id="TIGR01726">
    <property type="entry name" value="HEQRo_perm_3TM"/>
    <property type="match status" value="1"/>
</dbReference>
<feature type="transmembrane region" description="Helical" evidence="12">
    <location>
        <begin position="156"/>
        <end position="176"/>
    </location>
</feature>
<evidence type="ECO:0000256" key="7">
    <source>
        <dbReference type="ARBA" id="ARBA00022989"/>
    </source>
</evidence>
<feature type="transmembrane region" description="Helical" evidence="12">
    <location>
        <begin position="257"/>
        <end position="278"/>
    </location>
</feature>
<evidence type="ECO:0000256" key="9">
    <source>
        <dbReference type="ARBA" id="ARBA00060298"/>
    </source>
</evidence>
<comment type="subunit">
    <text evidence="10">The complex is composed of two ATP-binding proteins (GltL), two transmembrane proteins (GltJ and GltK) and a solute-binding protein (GltI).</text>
</comment>
<evidence type="ECO:0000256" key="1">
    <source>
        <dbReference type="ARBA" id="ARBA00004429"/>
    </source>
</evidence>
<dbReference type="FunFam" id="1.10.3720.10:FF:000006">
    <property type="entry name" value="Glutamate/aspartate ABC transporter, permease protein GltK"/>
    <property type="match status" value="1"/>
</dbReference>
<evidence type="ECO:0000256" key="10">
    <source>
        <dbReference type="ARBA" id="ARBA00062718"/>
    </source>
</evidence>
<proteinExistence type="inferred from homology"/>
<dbReference type="InterPro" id="IPR010065">
    <property type="entry name" value="AA_ABC_transptr_permease_3TM"/>
</dbReference>
<evidence type="ECO:0000259" key="13">
    <source>
        <dbReference type="PROSITE" id="PS50928"/>
    </source>
</evidence>
<keyword evidence="3 12" id="KW-0813">Transport</keyword>
<accession>A0A1C3V5Q2</accession>
<evidence type="ECO:0000256" key="3">
    <source>
        <dbReference type="ARBA" id="ARBA00022448"/>
    </source>
</evidence>
<dbReference type="PANTHER" id="PTHR30614">
    <property type="entry name" value="MEMBRANE COMPONENT OF AMINO ACID ABC TRANSPORTER"/>
    <property type="match status" value="1"/>
</dbReference>
<dbReference type="GO" id="GO:0022857">
    <property type="term" value="F:transmembrane transporter activity"/>
    <property type="evidence" value="ECO:0007669"/>
    <property type="project" value="InterPro"/>
</dbReference>
<sequence length="314" mass="34058">MSTNTGDIASPSGDAAERDVANAHKPFPKGRVAAWIVTLAIAAYFAWSVANNENFGWHVVGQYFFDPVVISGLYVSLGLTVVAMAFGIVLGLLLAVARLSKDGLASSLASLFIWFFRGTPLLVQLIFWYNLSTLFPTLSIGIPFGPTFVSWDTNSVISPMTAAIAGLALNEAAYMAEIIRGGLLSVDRGQFETAEAFGMTRARALRRIIIPQAMRSIVPPTGNQLISMIKATSLVSVIAMADLLYSVQSIYNRTFEVVPMLLVAVLWYLLITSVLNIGQSYIERYYSRSDRRTGTATAAKDDTPMLIPAQEAGQ</sequence>
<reference evidence="14 15" key="1">
    <citation type="submission" date="2016-08" db="EMBL/GenBank/DDBJ databases">
        <authorList>
            <person name="Seilhamer J.J."/>
        </authorList>
    </citation>
    <scope>NUCLEOTIDE SEQUENCE [LARGE SCALE GENOMIC DNA]</scope>
    <source>
        <strain evidence="14 15">P1-7</strain>
    </source>
</reference>
<evidence type="ECO:0000256" key="4">
    <source>
        <dbReference type="ARBA" id="ARBA00022475"/>
    </source>
</evidence>
<comment type="function">
    <text evidence="9">Part of the ABC transporter complex GltIJKL involved in glutamate and aspartate uptake. Probably responsible for the translocation of the substrate across the membrane.</text>
</comment>
<keyword evidence="6" id="KW-0029">Amino-acid transport</keyword>
<evidence type="ECO:0000313" key="14">
    <source>
        <dbReference type="EMBL" id="SCB23045.1"/>
    </source>
</evidence>
<keyword evidence="4" id="KW-1003">Cell membrane</keyword>
<evidence type="ECO:0000313" key="15">
    <source>
        <dbReference type="Proteomes" id="UP000199205"/>
    </source>
</evidence>
<dbReference type="RefSeq" id="WP_037192542.1">
    <property type="nucleotide sequence ID" value="NZ_FMAF01000004.1"/>
</dbReference>
<dbReference type="InterPro" id="IPR043429">
    <property type="entry name" value="ArtM/GltK/GlnP/TcyL/YhdX-like"/>
</dbReference>
<keyword evidence="5 12" id="KW-0812">Transmembrane</keyword>
<evidence type="ECO:0000256" key="2">
    <source>
        <dbReference type="ARBA" id="ARBA00010072"/>
    </source>
</evidence>
<dbReference type="CDD" id="cd06261">
    <property type="entry name" value="TM_PBP2"/>
    <property type="match status" value="1"/>
</dbReference>
<dbReference type="PANTHER" id="PTHR30614:SF0">
    <property type="entry name" value="L-CYSTINE TRANSPORT SYSTEM PERMEASE PROTEIN TCYL"/>
    <property type="match status" value="1"/>
</dbReference>
<dbReference type="InterPro" id="IPR035906">
    <property type="entry name" value="MetI-like_sf"/>
</dbReference>
<organism evidence="14 15">
    <name type="scientific">Rhizobium lusitanum</name>
    <dbReference type="NCBI Taxonomy" id="293958"/>
    <lineage>
        <taxon>Bacteria</taxon>
        <taxon>Pseudomonadati</taxon>
        <taxon>Pseudomonadota</taxon>
        <taxon>Alphaproteobacteria</taxon>
        <taxon>Hyphomicrobiales</taxon>
        <taxon>Rhizobiaceae</taxon>
        <taxon>Rhizobium/Agrobacterium group</taxon>
        <taxon>Rhizobium</taxon>
    </lineage>
</organism>
<dbReference type="Proteomes" id="UP000199205">
    <property type="component" value="Unassembled WGS sequence"/>
</dbReference>